<gene>
    <name evidence="9" type="primary">LOC113037937</name>
</gene>
<dbReference type="PANTHER" id="PTHR13336:SF4">
    <property type="entry name" value="OCIA DOMAIN-CONTAINING PROTEIN 1"/>
    <property type="match status" value="1"/>
</dbReference>
<proteinExistence type="inferred from homology"/>
<dbReference type="KEGG" id="caua:113037937"/>
<dbReference type="OrthoDB" id="6513616at2759"/>
<comment type="domain">
    <text evidence="5">The OCIA domain is necessary and sufficient for endosomal localization.</text>
</comment>
<dbReference type="PANTHER" id="PTHR13336">
    <property type="entry name" value="OVARIAN CARCINOMA IMMUNOREACTIVE ANTIGEN"/>
    <property type="match status" value="1"/>
</dbReference>
<dbReference type="GO" id="GO:2000736">
    <property type="term" value="P:regulation of stem cell differentiation"/>
    <property type="evidence" value="ECO:0007669"/>
    <property type="project" value="UniProtKB-UniRule"/>
</dbReference>
<dbReference type="Pfam" id="PF07051">
    <property type="entry name" value="OCIA"/>
    <property type="match status" value="2"/>
</dbReference>
<evidence type="ECO:0000256" key="4">
    <source>
        <dbReference type="ARBA" id="ARBA00040877"/>
    </source>
</evidence>
<feature type="region of interest" description="Disordered" evidence="6">
    <location>
        <begin position="1"/>
        <end position="24"/>
    </location>
</feature>
<evidence type="ECO:0000259" key="7">
    <source>
        <dbReference type="Pfam" id="PF07051"/>
    </source>
</evidence>
<dbReference type="AlphaFoldDB" id="A0A6P6ITN3"/>
<evidence type="ECO:0000256" key="3">
    <source>
        <dbReference type="ARBA" id="ARBA00037952"/>
    </source>
</evidence>
<reference evidence="9" key="1">
    <citation type="submission" date="2025-08" db="UniProtKB">
        <authorList>
            <consortium name="RefSeq"/>
        </authorList>
    </citation>
    <scope>IDENTIFICATION</scope>
    <source>
        <strain evidence="9">Wakin</strain>
        <tissue evidence="9">Muscle</tissue>
    </source>
</reference>
<accession>A0A6P6ITN3</accession>
<name>A0A6P6ITN3_CARAU</name>
<evidence type="ECO:0000256" key="1">
    <source>
        <dbReference type="ARBA" id="ARBA00004177"/>
    </source>
</evidence>
<evidence type="ECO:0000313" key="9">
    <source>
        <dbReference type="RefSeq" id="XP_026051036.1"/>
    </source>
</evidence>
<keyword evidence="8" id="KW-1185">Reference proteome</keyword>
<comment type="subunit">
    <text evidence="5">Interacts with STAT3.</text>
</comment>
<feature type="compositionally biased region" description="Low complexity" evidence="6">
    <location>
        <begin position="191"/>
        <end position="220"/>
    </location>
</feature>
<dbReference type="Proteomes" id="UP000515129">
    <property type="component" value="Chromosome 20"/>
</dbReference>
<evidence type="ECO:0000256" key="5">
    <source>
        <dbReference type="RuleBase" id="RU369066"/>
    </source>
</evidence>
<feature type="region of interest" description="Disordered" evidence="6">
    <location>
        <begin position="285"/>
        <end position="307"/>
    </location>
</feature>
<comment type="subcellular location">
    <subcellularLocation>
        <location evidence="1 5">Endosome</location>
    </subcellularLocation>
</comment>
<dbReference type="GO" id="GO:0005768">
    <property type="term" value="C:endosome"/>
    <property type="evidence" value="ECO:0007669"/>
    <property type="project" value="UniProtKB-SubCell"/>
</dbReference>
<feature type="compositionally biased region" description="Polar residues" evidence="6">
    <location>
        <begin position="221"/>
        <end position="236"/>
    </location>
</feature>
<evidence type="ECO:0000256" key="2">
    <source>
        <dbReference type="ARBA" id="ARBA00022753"/>
    </source>
</evidence>
<dbReference type="GeneID" id="113037937"/>
<keyword evidence="2 5" id="KW-0967">Endosome</keyword>
<feature type="domain" description="OCIA" evidence="7">
    <location>
        <begin position="135"/>
        <end position="164"/>
    </location>
</feature>
<feature type="domain" description="OCIA" evidence="7">
    <location>
        <begin position="26"/>
        <end position="72"/>
    </location>
</feature>
<evidence type="ECO:0000313" key="8">
    <source>
        <dbReference type="Proteomes" id="UP000515129"/>
    </source>
</evidence>
<dbReference type="InterPro" id="IPR009764">
    <property type="entry name" value="OCIA_dom"/>
</dbReference>
<organism evidence="8 9">
    <name type="scientific">Carassius auratus</name>
    <name type="common">Goldfish</name>
    <dbReference type="NCBI Taxonomy" id="7957"/>
    <lineage>
        <taxon>Eukaryota</taxon>
        <taxon>Metazoa</taxon>
        <taxon>Chordata</taxon>
        <taxon>Craniata</taxon>
        <taxon>Vertebrata</taxon>
        <taxon>Euteleostomi</taxon>
        <taxon>Actinopterygii</taxon>
        <taxon>Neopterygii</taxon>
        <taxon>Teleostei</taxon>
        <taxon>Ostariophysi</taxon>
        <taxon>Cypriniformes</taxon>
        <taxon>Cyprinidae</taxon>
        <taxon>Cyprininae</taxon>
        <taxon>Carassius</taxon>
    </lineage>
</organism>
<comment type="function">
    <text evidence="5">Maintains stem cell potency. Increases STAT3 phosphorylation and controls ERK phosphorylation. May act as a scaffold, increasing STAT3 recruitment onto endosomes.</text>
</comment>
<dbReference type="InterPro" id="IPR040187">
    <property type="entry name" value="OCAD1/2"/>
</dbReference>
<sequence length="307" mass="34723">MSQSSSGFTPAAQESHGSSKGAFNASYIPNEEERRVFRECNSESLWYRSLPFSAIAVAATQVMVSRGTFTSSFSGCHRNSRFTWVLKKMGKVIKNYKISSNETFYCRLRIPYSNRPDLALFPKLALPLNICDFYAVAGMFGYITGKMSYMRVCEEKFRKLENSPLGEALRQRRLHHMPSELNQSDFEGPNPSESQQSVSESEVSSLPESDSSYTSDYTYSRPSQSYDPTPFSSGFSDSGPVNIRDDISPQAPLYPDEDVPKKKPVLYEELRSKNRENYEVTLTQKAETQMKPQTVAPVPRKEVSFTD</sequence>
<dbReference type="RefSeq" id="XP_026051036.1">
    <property type="nucleotide sequence ID" value="XM_026195251.1"/>
</dbReference>
<evidence type="ECO:0000256" key="6">
    <source>
        <dbReference type="SAM" id="MobiDB-lite"/>
    </source>
</evidence>
<comment type="similarity">
    <text evidence="3 5">Belongs to the OCIAD1 family.</text>
</comment>
<feature type="region of interest" description="Disordered" evidence="6">
    <location>
        <begin position="180"/>
        <end position="262"/>
    </location>
</feature>
<protein>
    <recommendedName>
        <fullName evidence="4 5">OCIA domain-containing protein 1</fullName>
    </recommendedName>
</protein>